<dbReference type="GO" id="GO:0004789">
    <property type="term" value="F:thiamine-phosphate diphosphorylase activity"/>
    <property type="evidence" value="ECO:0007669"/>
    <property type="project" value="UniProtKB-EC"/>
</dbReference>
<dbReference type="CDD" id="cd00564">
    <property type="entry name" value="TMP_TenI"/>
    <property type="match status" value="1"/>
</dbReference>
<evidence type="ECO:0000313" key="5">
    <source>
        <dbReference type="Proteomes" id="UP001549110"/>
    </source>
</evidence>
<dbReference type="Proteomes" id="UP001549110">
    <property type="component" value="Unassembled WGS sequence"/>
</dbReference>
<evidence type="ECO:0000256" key="1">
    <source>
        <dbReference type="ARBA" id="ARBA00004948"/>
    </source>
</evidence>
<dbReference type="InterPro" id="IPR013785">
    <property type="entry name" value="Aldolase_TIM"/>
</dbReference>
<accession>A0ABV2EJ55</accession>
<dbReference type="EC" id="2.5.1.3" evidence="4"/>
<keyword evidence="2" id="KW-0784">Thiamine biosynthesis</keyword>
<dbReference type="PANTHER" id="PTHR20857">
    <property type="entry name" value="THIAMINE-PHOSPHATE PYROPHOSPHORYLASE"/>
    <property type="match status" value="1"/>
</dbReference>
<dbReference type="SUPFAM" id="SSF51391">
    <property type="entry name" value="Thiamin phosphate synthase"/>
    <property type="match status" value="1"/>
</dbReference>
<evidence type="ECO:0000256" key="2">
    <source>
        <dbReference type="ARBA" id="ARBA00022977"/>
    </source>
</evidence>
<evidence type="ECO:0000259" key="3">
    <source>
        <dbReference type="Pfam" id="PF02581"/>
    </source>
</evidence>
<sequence length="176" mass="18497">MLFFTDPDRTPDIEAAARRLPPGSAIVYRTFGDPEAAAQARKLLQIARTRKLRLLIGADEDLAAEVGADGVHLPERLAGRIPYLKRRGWLVTCAAHSPLAARRALGAGAHAVVVSAIFASRSPSAGEPIGPLRLARLVRAAGGPVYALGGVNDETARRLLPAGLVGLAAVEALRAF</sequence>
<protein>
    <submittedName>
        <fullName evidence="4">Thiamine-phosphate pyrophosphorylase</fullName>
        <ecNumber evidence="4">2.5.1.3</ecNumber>
    </submittedName>
</protein>
<dbReference type="Gene3D" id="3.20.20.70">
    <property type="entry name" value="Aldolase class I"/>
    <property type="match status" value="1"/>
</dbReference>
<dbReference type="RefSeq" id="WP_354297427.1">
    <property type="nucleotide sequence ID" value="NZ_JBEPLU010000001.1"/>
</dbReference>
<feature type="domain" description="Thiamine phosphate synthase/TenI" evidence="3">
    <location>
        <begin position="11"/>
        <end position="173"/>
    </location>
</feature>
<keyword evidence="5" id="KW-1185">Reference proteome</keyword>
<dbReference type="EMBL" id="JBEPLU010000001">
    <property type="protein sequence ID" value="MET3526641.1"/>
    <property type="molecule type" value="Genomic_DNA"/>
</dbReference>
<dbReference type="InterPro" id="IPR036206">
    <property type="entry name" value="ThiamineP_synth_sf"/>
</dbReference>
<comment type="pathway">
    <text evidence="1">Cofactor biosynthesis; thiamine diphosphate biosynthesis.</text>
</comment>
<organism evidence="4 5">
    <name type="scientific">Phenylobacterium koreense</name>
    <dbReference type="NCBI Taxonomy" id="266125"/>
    <lineage>
        <taxon>Bacteria</taxon>
        <taxon>Pseudomonadati</taxon>
        <taxon>Pseudomonadota</taxon>
        <taxon>Alphaproteobacteria</taxon>
        <taxon>Caulobacterales</taxon>
        <taxon>Caulobacteraceae</taxon>
        <taxon>Phenylobacterium</taxon>
    </lineage>
</organism>
<gene>
    <name evidence="4" type="ORF">ABID41_001736</name>
</gene>
<dbReference type="Pfam" id="PF02581">
    <property type="entry name" value="TMP-TENI"/>
    <property type="match status" value="1"/>
</dbReference>
<proteinExistence type="predicted"/>
<dbReference type="InterPro" id="IPR022998">
    <property type="entry name" value="ThiamineP_synth_TenI"/>
</dbReference>
<evidence type="ECO:0000313" key="4">
    <source>
        <dbReference type="EMBL" id="MET3526641.1"/>
    </source>
</evidence>
<reference evidence="4 5" key="1">
    <citation type="submission" date="2024-06" db="EMBL/GenBank/DDBJ databases">
        <title>Genomic Encyclopedia of Type Strains, Phase IV (KMG-IV): sequencing the most valuable type-strain genomes for metagenomic binning, comparative biology and taxonomic classification.</title>
        <authorList>
            <person name="Goeker M."/>
        </authorList>
    </citation>
    <scope>NUCLEOTIDE SEQUENCE [LARGE SCALE GENOMIC DNA]</scope>
    <source>
        <strain evidence="4 5">DSM 17809</strain>
    </source>
</reference>
<name>A0ABV2EJ55_9CAUL</name>
<keyword evidence="4" id="KW-0808">Transferase</keyword>
<dbReference type="PANTHER" id="PTHR20857:SF23">
    <property type="entry name" value="THIAMINE BIOSYNTHETIC BIFUNCTIONAL ENZYME"/>
    <property type="match status" value="1"/>
</dbReference>
<comment type="caution">
    <text evidence="4">The sequence shown here is derived from an EMBL/GenBank/DDBJ whole genome shotgun (WGS) entry which is preliminary data.</text>
</comment>